<sequence length="66" mass="7448">MPAAENINEMWVRLLKEDPESLQVMIGEIHELIQGGEIETAKGMLRTLIKVTHKLCDSPRLKCVCS</sequence>
<dbReference type="RefSeq" id="WP_285149582.1">
    <property type="nucleotide sequence ID" value="NZ_JASSOM010000073.1"/>
</dbReference>
<dbReference type="Proteomes" id="UP001223214">
    <property type="component" value="Unassembled WGS sequence"/>
</dbReference>
<accession>A0AAP4LC49</accession>
<keyword evidence="2" id="KW-1185">Reference proteome</keyword>
<gene>
    <name evidence="1" type="ORF">QQF32_19560</name>
</gene>
<comment type="caution">
    <text evidence="1">The sequence shown here is derived from an EMBL/GenBank/DDBJ whole genome shotgun (WGS) entry which is preliminary data.</text>
</comment>
<dbReference type="AlphaFoldDB" id="A0AAP4LC49"/>
<dbReference type="EMBL" id="JASSOM010000073">
    <property type="protein sequence ID" value="MDK9365398.1"/>
    <property type="molecule type" value="Genomic_DNA"/>
</dbReference>
<organism evidence="1 2">
    <name type="scientific">Lelliottia wanjuensis</name>
    <dbReference type="NCBI Taxonomy" id="3050585"/>
    <lineage>
        <taxon>Bacteria</taxon>
        <taxon>Pseudomonadati</taxon>
        <taxon>Pseudomonadota</taxon>
        <taxon>Gammaproteobacteria</taxon>
        <taxon>Enterobacterales</taxon>
        <taxon>Enterobacteriaceae</taxon>
        <taxon>Lelliottia</taxon>
    </lineage>
</organism>
<proteinExistence type="predicted"/>
<evidence type="ECO:0000313" key="2">
    <source>
        <dbReference type="Proteomes" id="UP001223214"/>
    </source>
</evidence>
<evidence type="ECO:0000313" key="1">
    <source>
        <dbReference type="EMBL" id="MDK9365398.1"/>
    </source>
</evidence>
<name>A0AAP4LC49_9ENTR</name>
<protein>
    <submittedName>
        <fullName evidence="1">Uncharacterized protein</fullName>
    </submittedName>
</protein>
<reference evidence="1 2" key="1">
    <citation type="submission" date="2023-06" db="EMBL/GenBank/DDBJ databases">
        <title>Identification and characterization of antibiotic-resistant Gram-negative bacteria.</title>
        <authorList>
            <person name="Cho G.-S."/>
            <person name="Lee J."/>
            <person name="Tai E."/>
            <person name="Jeong S."/>
            <person name="Kim I."/>
            <person name="Kim B.-E."/>
            <person name="Jeong M.-I."/>
            <person name="Oh K.-K."/>
            <person name="Franz C.M.A.P."/>
        </authorList>
    </citation>
    <scope>NUCLEOTIDE SEQUENCE [LARGE SCALE GENOMIC DNA]</scope>
    <source>
        <strain evidence="1 2">V106_12</strain>
    </source>
</reference>